<dbReference type="SUPFAM" id="SSF48452">
    <property type="entry name" value="TPR-like"/>
    <property type="match status" value="2"/>
</dbReference>
<dbReference type="InterPro" id="IPR039340">
    <property type="entry name" value="Tfc4/TFIIIC-102/Sfc4"/>
</dbReference>
<dbReference type="OrthoDB" id="9991317at2759"/>
<proteinExistence type="predicted"/>
<feature type="compositionally biased region" description="Gly residues" evidence="1">
    <location>
        <begin position="75"/>
        <end position="84"/>
    </location>
</feature>
<organism evidence="2 3">
    <name type="scientific">Perkinsus olseni</name>
    <name type="common">Perkinsus atlanticus</name>
    <dbReference type="NCBI Taxonomy" id="32597"/>
    <lineage>
        <taxon>Eukaryota</taxon>
        <taxon>Sar</taxon>
        <taxon>Alveolata</taxon>
        <taxon>Perkinsozoa</taxon>
        <taxon>Perkinsea</taxon>
        <taxon>Perkinsida</taxon>
        <taxon>Perkinsidae</taxon>
        <taxon>Perkinsus</taxon>
    </lineage>
</organism>
<feature type="compositionally biased region" description="Low complexity" evidence="1">
    <location>
        <begin position="110"/>
        <end position="119"/>
    </location>
</feature>
<dbReference type="Pfam" id="PF13181">
    <property type="entry name" value="TPR_8"/>
    <property type="match status" value="1"/>
</dbReference>
<feature type="region of interest" description="Disordered" evidence="1">
    <location>
        <begin position="133"/>
        <end position="175"/>
    </location>
</feature>
<accession>A0A7J6M4B8</accession>
<dbReference type="SMART" id="SM00028">
    <property type="entry name" value="TPR"/>
    <property type="match status" value="4"/>
</dbReference>
<dbReference type="AlphaFoldDB" id="A0A7J6M4B8"/>
<reference evidence="2 3" key="1">
    <citation type="submission" date="2020-04" db="EMBL/GenBank/DDBJ databases">
        <title>Perkinsus olseni comparative genomics.</title>
        <authorList>
            <person name="Bogema D.R."/>
        </authorList>
    </citation>
    <scope>NUCLEOTIDE SEQUENCE [LARGE SCALE GENOMIC DNA]</scope>
    <source>
        <strain evidence="2">ATCC PRA-179</strain>
    </source>
</reference>
<feature type="region of interest" description="Disordered" evidence="1">
    <location>
        <begin position="709"/>
        <end position="749"/>
    </location>
</feature>
<evidence type="ECO:0000313" key="2">
    <source>
        <dbReference type="EMBL" id="KAF4666418.1"/>
    </source>
</evidence>
<dbReference type="InterPro" id="IPR011990">
    <property type="entry name" value="TPR-like_helical_dom_sf"/>
</dbReference>
<feature type="region of interest" description="Disordered" evidence="1">
    <location>
        <begin position="823"/>
        <end position="858"/>
    </location>
</feature>
<dbReference type="GO" id="GO:0000127">
    <property type="term" value="C:transcription factor TFIIIC complex"/>
    <property type="evidence" value="ECO:0007669"/>
    <property type="project" value="TreeGrafter"/>
</dbReference>
<dbReference type="Gene3D" id="1.25.40.10">
    <property type="entry name" value="Tetratricopeptide repeat domain"/>
    <property type="match status" value="1"/>
</dbReference>
<gene>
    <name evidence="2" type="primary">GTF3C3</name>
    <name evidence="2" type="ORF">FOZ61_009793</name>
</gene>
<dbReference type="PANTHER" id="PTHR23082:SF0">
    <property type="entry name" value="GENERAL TRANSCRIPTION FACTOR 3C POLYPEPTIDE 3"/>
    <property type="match status" value="1"/>
</dbReference>
<dbReference type="InterPro" id="IPR019734">
    <property type="entry name" value="TPR_rpt"/>
</dbReference>
<dbReference type="EMBL" id="JABAHT010000074">
    <property type="protein sequence ID" value="KAF4666418.1"/>
    <property type="molecule type" value="Genomic_DNA"/>
</dbReference>
<sequence>MPVAALAAAQAMTPPEGMDLDTLYHGDPEVNLQDFIPLAERAEEAEERIMSGMRKQKRSRKSTAAAAGGSDVEMGGEGIPGIGSEGEMSSWLTDGDDDEDYEDEGDVDADSSGLSSYDSSDLDDLLMSNNASQFLKSKARHRRRRRKKLRERKAKGLKPKKHKRPTVASGPSKKVSPEVREMLGQANNAFLKRDYETAIDDLKEAIRLGPGVPDPFLTLGLIYEEMGDAKKALEVVRVSMEWTMNVYDAVEEVSGEIERWARKLHSGSEEGTDEAKSVLWDMADCFMKIKRYGRAARYLQMLFEMHPGDLVIGRMLSKALYLQADKPATARVLEVCLGVDADGGVSHPEIGSGTAEQQPTPPRDADLMNMLCEVYIDLREYGKCRSILGKFLLPSTVSPNDQQALVTALSVQPIDLVVKLGVAEAYHHAQIGAAGRRSSGTARTTEEALALSKQEPTVAASVLAKACCGVLLMAAAQEMEDSGGNERGMISGRSPTGLEDLHLQLADAMHDNGHTEEALELLVALAQPGKVIDPVHAKTLCGRIGNYYYALGDIENAGKYLERAVETKAINAAKLSQDDGGDATSTTVSQQQNDPTVLVQLSDIWRRLGRSADADRLLLESLSYEDLLMCRSLPRAHSTKERKTAYNALMAILDSDELDVSRDASLEVPPEVQDKRLKFASAWISLMRDCELDNQRAVRYRRSQYPQYFTTGGAGGSHPMSPTKKGSRKGGGSTPKQQHSETTPLINFGRDDPRVVTEAKAKDGMPALPRIKKEMQLLGIDDLFGDKALIDFIVRGSYVCHLVGREQEAVEIIETVLHARRKRWSSSSGGETGTSSTAAEGATQSADHAGGGGGGSDHISRLEKTSFNLAIKARMRKVVFKYLRQKAVNNAHDKDYSTLSRTLSYLSKLMFYDIAAGDEESVGWTPALLFIGGFSMHSDEVKGKTTMRRGTKPDQLEFIDQRAWLIRQAIKYPQVYEYTLILGHLSTLAQTHRYSVREYYRAMRLRPNDPYPALLLTASLITMSISRVTYDRQLTITKGLAVFQLYEKLRLEQQGVSEVLAKAEIAYNQGRLWHQLSVFHLADRLYRQALTIIQKATRRDEVEDEVEYVRLAAAYNLATLHVQTGNRTMAARVLVHNIVPALQG</sequence>
<feature type="compositionally biased region" description="Basic residues" evidence="1">
    <location>
        <begin position="137"/>
        <end position="165"/>
    </location>
</feature>
<feature type="compositionally biased region" description="Acidic residues" evidence="1">
    <location>
        <begin position="94"/>
        <end position="109"/>
    </location>
</feature>
<dbReference type="Proteomes" id="UP000570595">
    <property type="component" value="Unassembled WGS sequence"/>
</dbReference>
<protein>
    <submittedName>
        <fullName evidence="2">General transcription factor IIIC, polypeptide 3</fullName>
    </submittedName>
</protein>
<dbReference type="GO" id="GO:0006383">
    <property type="term" value="P:transcription by RNA polymerase III"/>
    <property type="evidence" value="ECO:0007669"/>
    <property type="project" value="InterPro"/>
</dbReference>
<evidence type="ECO:0000256" key="1">
    <source>
        <dbReference type="SAM" id="MobiDB-lite"/>
    </source>
</evidence>
<dbReference type="PANTHER" id="PTHR23082">
    <property type="entry name" value="TRANSCRIPTION INITIATION FACTOR IIIC TFIIIC , POLYPEPTIDE 3-RELATED"/>
    <property type="match status" value="1"/>
</dbReference>
<feature type="compositionally biased region" description="Low complexity" evidence="1">
    <location>
        <begin position="825"/>
        <end position="846"/>
    </location>
</feature>
<comment type="caution">
    <text evidence="2">The sequence shown here is derived from an EMBL/GenBank/DDBJ whole genome shotgun (WGS) entry which is preliminary data.</text>
</comment>
<evidence type="ECO:0000313" key="3">
    <source>
        <dbReference type="Proteomes" id="UP000570595"/>
    </source>
</evidence>
<name>A0A7J6M4B8_PEROL</name>
<feature type="region of interest" description="Disordered" evidence="1">
    <location>
        <begin position="49"/>
        <end position="121"/>
    </location>
</feature>